<gene>
    <name evidence="2" type="ORF">FSB78_02085</name>
</gene>
<dbReference type="Pfam" id="PF18922">
    <property type="entry name" value="DUF5672"/>
    <property type="match status" value="1"/>
</dbReference>
<feature type="domain" description="DUF5672" evidence="1">
    <location>
        <begin position="56"/>
        <end position="194"/>
    </location>
</feature>
<dbReference type="RefSeq" id="WP_147079559.1">
    <property type="nucleotide sequence ID" value="NZ_VOQR01000001.1"/>
</dbReference>
<proteinExistence type="predicted"/>
<evidence type="ECO:0000313" key="3">
    <source>
        <dbReference type="Proteomes" id="UP000321250"/>
    </source>
</evidence>
<name>A0A5C6UBQ6_9SPHN</name>
<accession>A0A5C6UBQ6</accession>
<dbReference type="OrthoDB" id="7391526at2"/>
<dbReference type="Proteomes" id="UP000321250">
    <property type="component" value="Unassembled WGS sequence"/>
</dbReference>
<evidence type="ECO:0000313" key="2">
    <source>
        <dbReference type="EMBL" id="TXC69880.1"/>
    </source>
</evidence>
<keyword evidence="3" id="KW-1185">Reference proteome</keyword>
<evidence type="ECO:0000259" key="1">
    <source>
        <dbReference type="Pfam" id="PF18922"/>
    </source>
</evidence>
<sequence>MSASRLSLPQVTLCAASSVNVAATIRALEYSLAQVEFGVCLLFTDAAITPGREEITVVPIAPITSAAAYSEFLLSRMIDHIETSHCMIAQWDGHVLNAKAWRPDFLDYDYIGASWPQFTDGYDVGNGGFSLRSRAMMENCRHPDFQTFHPEDIAIGRRNRGWLESRGMRFPSRALADRFSAERAGDPSTSFGYHGVWQMIHTIGVDAFWDVYRDLDDRSTVRHDFATILKQIRREKGGDGRTIRLIADRVRYAVSTRLKR</sequence>
<dbReference type="InterPro" id="IPR043729">
    <property type="entry name" value="DUF5672"/>
</dbReference>
<organism evidence="2 3">
    <name type="scientific">Sphingomonas ginsenosidivorax</name>
    <dbReference type="NCBI Taxonomy" id="862135"/>
    <lineage>
        <taxon>Bacteria</taxon>
        <taxon>Pseudomonadati</taxon>
        <taxon>Pseudomonadota</taxon>
        <taxon>Alphaproteobacteria</taxon>
        <taxon>Sphingomonadales</taxon>
        <taxon>Sphingomonadaceae</taxon>
        <taxon>Sphingomonas</taxon>
    </lineage>
</organism>
<comment type="caution">
    <text evidence="2">The sequence shown here is derived from an EMBL/GenBank/DDBJ whole genome shotgun (WGS) entry which is preliminary data.</text>
</comment>
<reference evidence="2 3" key="1">
    <citation type="journal article" date="2013" name="Antonie Van Leeuwenhoek">
        <title>Sphingomonas ginsenosidivorax sp. nov., with the ability to transform ginsenosides.</title>
        <authorList>
            <person name="Jin X.F."/>
            <person name="Kim J.K."/>
            <person name="Liu Q.M."/>
            <person name="Kang M.S."/>
            <person name="He D."/>
            <person name="Jin F.X."/>
            <person name="Kim S.C."/>
            <person name="Im W.T."/>
        </authorList>
    </citation>
    <scope>NUCLEOTIDE SEQUENCE [LARGE SCALE GENOMIC DNA]</scope>
    <source>
        <strain evidence="2 3">KHI67</strain>
    </source>
</reference>
<protein>
    <recommendedName>
        <fullName evidence="1">DUF5672 domain-containing protein</fullName>
    </recommendedName>
</protein>
<dbReference type="AlphaFoldDB" id="A0A5C6UBQ6"/>
<dbReference type="EMBL" id="VOQR01000001">
    <property type="protein sequence ID" value="TXC69880.1"/>
    <property type="molecule type" value="Genomic_DNA"/>
</dbReference>